<evidence type="ECO:0000259" key="7">
    <source>
        <dbReference type="PROSITE" id="PS51352"/>
    </source>
</evidence>
<comment type="subcellular location">
    <subcellularLocation>
        <location evidence="1">Cell envelope</location>
    </subcellularLocation>
</comment>
<feature type="region of interest" description="Disordered" evidence="5">
    <location>
        <begin position="75"/>
        <end position="97"/>
    </location>
</feature>
<evidence type="ECO:0000256" key="5">
    <source>
        <dbReference type="SAM" id="MobiDB-lite"/>
    </source>
</evidence>
<evidence type="ECO:0000256" key="3">
    <source>
        <dbReference type="ARBA" id="ARBA00023157"/>
    </source>
</evidence>
<feature type="signal peptide" evidence="6">
    <location>
        <begin position="1"/>
        <end position="23"/>
    </location>
</feature>
<dbReference type="GO" id="GO:0017004">
    <property type="term" value="P:cytochrome complex assembly"/>
    <property type="evidence" value="ECO:0007669"/>
    <property type="project" value="UniProtKB-KW"/>
</dbReference>
<keyword evidence="2" id="KW-0201">Cytochrome c-type biogenesis</keyword>
<keyword evidence="4" id="KW-0676">Redox-active center</keyword>
<dbReference type="InterPro" id="IPR050553">
    <property type="entry name" value="Thioredoxin_ResA/DsbE_sf"/>
</dbReference>
<evidence type="ECO:0000256" key="6">
    <source>
        <dbReference type="SAM" id="SignalP"/>
    </source>
</evidence>
<dbReference type="Gene3D" id="3.40.30.10">
    <property type="entry name" value="Glutaredoxin"/>
    <property type="match status" value="1"/>
</dbReference>
<comment type="caution">
    <text evidence="8">The sequence shown here is derived from an EMBL/GenBank/DDBJ whole genome shotgun (WGS) entry which is preliminary data.</text>
</comment>
<dbReference type="PANTHER" id="PTHR42852">
    <property type="entry name" value="THIOL:DISULFIDE INTERCHANGE PROTEIN DSBE"/>
    <property type="match status" value="1"/>
</dbReference>
<dbReference type="PROSITE" id="PS51352">
    <property type="entry name" value="THIOREDOXIN_2"/>
    <property type="match status" value="1"/>
</dbReference>
<name>A0A7C4LMZ1_9PLAN</name>
<keyword evidence="3" id="KW-1015">Disulfide bond</keyword>
<dbReference type="InterPro" id="IPR013740">
    <property type="entry name" value="Redoxin"/>
</dbReference>
<dbReference type="Pfam" id="PF08534">
    <property type="entry name" value="Redoxin"/>
    <property type="match status" value="1"/>
</dbReference>
<dbReference type="GO" id="GO:0030313">
    <property type="term" value="C:cell envelope"/>
    <property type="evidence" value="ECO:0007669"/>
    <property type="project" value="UniProtKB-SubCell"/>
</dbReference>
<dbReference type="CDD" id="cd02966">
    <property type="entry name" value="TlpA_like_family"/>
    <property type="match status" value="1"/>
</dbReference>
<feature type="region of interest" description="Disordered" evidence="5">
    <location>
        <begin position="24"/>
        <end position="61"/>
    </location>
</feature>
<dbReference type="InterPro" id="IPR036249">
    <property type="entry name" value="Thioredoxin-like_sf"/>
</dbReference>
<accession>A0A7C4LMZ1</accession>
<protein>
    <submittedName>
        <fullName evidence="8">TlpA family protein disulfide reductase</fullName>
    </submittedName>
</protein>
<organism evidence="8">
    <name type="scientific">Schlesneria paludicola</name>
    <dbReference type="NCBI Taxonomy" id="360056"/>
    <lineage>
        <taxon>Bacteria</taxon>
        <taxon>Pseudomonadati</taxon>
        <taxon>Planctomycetota</taxon>
        <taxon>Planctomycetia</taxon>
        <taxon>Planctomycetales</taxon>
        <taxon>Planctomycetaceae</taxon>
        <taxon>Schlesneria</taxon>
    </lineage>
</organism>
<dbReference type="AlphaFoldDB" id="A0A7C4LMZ1"/>
<sequence>MSGRAVRWMLVTFLLGLVGTGCGTPSTSTSAPSTGAAPTAGAKEVEPTADGTTTAGESTADHMPLLPETAATTDAAPNDTAAGATTTAAEATPTAPEASAATVNLRLQDWPAFAEWLSQQRGKVVVVDVWSTSCEPCVREFPQLVALQARYPDDVLAVGLNCDYVGIKKKPPESYRGKVEKFLGEVRAEQVVNVLCTTPSDDVFAALNISSIPAVFVYDREGKQVHLFDSRSLLGEGEGVSYEKHVVPAVTALVESK</sequence>
<feature type="domain" description="Thioredoxin" evidence="7">
    <location>
        <begin position="89"/>
        <end position="255"/>
    </location>
</feature>
<dbReference type="PANTHER" id="PTHR42852:SF6">
    <property type="entry name" value="THIOL:DISULFIDE INTERCHANGE PROTEIN DSBE"/>
    <property type="match status" value="1"/>
</dbReference>
<evidence type="ECO:0000256" key="2">
    <source>
        <dbReference type="ARBA" id="ARBA00022748"/>
    </source>
</evidence>
<gene>
    <name evidence="8" type="ORF">ENS64_07720</name>
</gene>
<dbReference type="EMBL" id="DSVQ01000012">
    <property type="protein sequence ID" value="HGT39137.1"/>
    <property type="molecule type" value="Genomic_DNA"/>
</dbReference>
<evidence type="ECO:0000256" key="1">
    <source>
        <dbReference type="ARBA" id="ARBA00004196"/>
    </source>
</evidence>
<evidence type="ECO:0000313" key="8">
    <source>
        <dbReference type="EMBL" id="HGT39137.1"/>
    </source>
</evidence>
<feature type="chain" id="PRO_5027753393" evidence="6">
    <location>
        <begin position="24"/>
        <end position="257"/>
    </location>
</feature>
<dbReference type="PROSITE" id="PS51257">
    <property type="entry name" value="PROKAR_LIPOPROTEIN"/>
    <property type="match status" value="1"/>
</dbReference>
<dbReference type="GO" id="GO:0016491">
    <property type="term" value="F:oxidoreductase activity"/>
    <property type="evidence" value="ECO:0007669"/>
    <property type="project" value="InterPro"/>
</dbReference>
<feature type="compositionally biased region" description="Low complexity" evidence="5">
    <location>
        <begin position="24"/>
        <end position="42"/>
    </location>
</feature>
<proteinExistence type="predicted"/>
<evidence type="ECO:0000256" key="4">
    <source>
        <dbReference type="ARBA" id="ARBA00023284"/>
    </source>
</evidence>
<reference evidence="8" key="1">
    <citation type="journal article" date="2020" name="mSystems">
        <title>Genome- and Community-Level Interaction Insights into Carbon Utilization and Element Cycling Functions of Hydrothermarchaeota in Hydrothermal Sediment.</title>
        <authorList>
            <person name="Zhou Z."/>
            <person name="Liu Y."/>
            <person name="Xu W."/>
            <person name="Pan J."/>
            <person name="Luo Z.H."/>
            <person name="Li M."/>
        </authorList>
    </citation>
    <scope>NUCLEOTIDE SEQUENCE [LARGE SCALE GENOMIC DNA]</scope>
    <source>
        <strain evidence="8">SpSt-508</strain>
    </source>
</reference>
<keyword evidence="6" id="KW-0732">Signal</keyword>
<dbReference type="SUPFAM" id="SSF52833">
    <property type="entry name" value="Thioredoxin-like"/>
    <property type="match status" value="1"/>
</dbReference>
<dbReference type="InterPro" id="IPR013766">
    <property type="entry name" value="Thioredoxin_domain"/>
</dbReference>